<dbReference type="EMBL" id="NUBY01000214">
    <property type="protein sequence ID" value="PEP93145.1"/>
    <property type="molecule type" value="Genomic_DNA"/>
</dbReference>
<dbReference type="Pfam" id="PF22148">
    <property type="entry name" value="Fervidolysin_NPro-like"/>
    <property type="match status" value="1"/>
</dbReference>
<dbReference type="RefSeq" id="WP_098227595.1">
    <property type="nucleotide sequence ID" value="NZ_NUBY01000214.1"/>
</dbReference>
<evidence type="ECO:0000313" key="3">
    <source>
        <dbReference type="Proteomes" id="UP000220841"/>
    </source>
</evidence>
<evidence type="ECO:0000259" key="1">
    <source>
        <dbReference type="Pfam" id="PF22148"/>
    </source>
</evidence>
<gene>
    <name evidence="2" type="ORF">CN585_27130</name>
</gene>
<accession>A0A2A8H848</accession>
<reference evidence="2 3" key="1">
    <citation type="submission" date="2017-09" db="EMBL/GenBank/DDBJ databases">
        <title>Large-scale bioinformatics analysis of Bacillus genomes uncovers conserved roles of natural products in bacterial physiology.</title>
        <authorList>
            <consortium name="Agbiome Team Llc"/>
            <person name="Bleich R.M."/>
            <person name="Grubbs K.J."/>
            <person name="Santa Maria K.C."/>
            <person name="Allen S.E."/>
            <person name="Farag S."/>
            <person name="Shank E.A."/>
            <person name="Bowers A."/>
        </authorList>
    </citation>
    <scope>NUCLEOTIDE SEQUENCE [LARGE SCALE GENOMIC DNA]</scope>
    <source>
        <strain evidence="2 3">AFS021349</strain>
    </source>
</reference>
<dbReference type="Proteomes" id="UP000220841">
    <property type="component" value="Unassembled WGS sequence"/>
</dbReference>
<evidence type="ECO:0000313" key="2">
    <source>
        <dbReference type="EMBL" id="PEP93145.1"/>
    </source>
</evidence>
<protein>
    <recommendedName>
        <fullName evidence="1">Fervidolysin-like N-terminal prodomain domain-containing protein</fullName>
    </recommendedName>
</protein>
<sequence length="126" mass="14717">MDNRKRFKQGELLIGFYEHVDEQSKNDIHTQFGITKINEIPQLNLDVIMVPINEEQKYKKLYEQLDAVKFVDLNGIASTIHNKHNKKCKHVYNVCNPFNNMENMICPPNDTYYSQKLVTAEGSLNQ</sequence>
<dbReference type="InterPro" id="IPR054399">
    <property type="entry name" value="Fervidolysin-like_N_prodom"/>
</dbReference>
<dbReference type="AlphaFoldDB" id="A0A2A8H848"/>
<proteinExistence type="predicted"/>
<comment type="caution">
    <text evidence="2">The sequence shown here is derived from an EMBL/GenBank/DDBJ whole genome shotgun (WGS) entry which is preliminary data.</text>
</comment>
<name>A0A2A8H848_9BACI</name>
<feature type="domain" description="Fervidolysin-like N-terminal prodomain" evidence="1">
    <location>
        <begin position="4"/>
        <end position="74"/>
    </location>
</feature>
<organism evidence="2 3">
    <name type="scientific">Bacillus toyonensis</name>
    <dbReference type="NCBI Taxonomy" id="155322"/>
    <lineage>
        <taxon>Bacteria</taxon>
        <taxon>Bacillati</taxon>
        <taxon>Bacillota</taxon>
        <taxon>Bacilli</taxon>
        <taxon>Bacillales</taxon>
        <taxon>Bacillaceae</taxon>
        <taxon>Bacillus</taxon>
        <taxon>Bacillus cereus group</taxon>
    </lineage>
</organism>